<keyword evidence="3" id="KW-1185">Reference proteome</keyword>
<dbReference type="AlphaFoldDB" id="A0AAN6X2R4"/>
<reference evidence="2" key="1">
    <citation type="journal article" date="2023" name="Mol. Phylogenet. Evol.">
        <title>Genome-scale phylogeny and comparative genomics of the fungal order Sordariales.</title>
        <authorList>
            <person name="Hensen N."/>
            <person name="Bonometti L."/>
            <person name="Westerberg I."/>
            <person name="Brannstrom I.O."/>
            <person name="Guillou S."/>
            <person name="Cros-Aarteil S."/>
            <person name="Calhoun S."/>
            <person name="Haridas S."/>
            <person name="Kuo A."/>
            <person name="Mondo S."/>
            <person name="Pangilinan J."/>
            <person name="Riley R."/>
            <person name="LaButti K."/>
            <person name="Andreopoulos B."/>
            <person name="Lipzen A."/>
            <person name="Chen C."/>
            <person name="Yan M."/>
            <person name="Daum C."/>
            <person name="Ng V."/>
            <person name="Clum A."/>
            <person name="Steindorff A."/>
            <person name="Ohm R.A."/>
            <person name="Martin F."/>
            <person name="Silar P."/>
            <person name="Natvig D.O."/>
            <person name="Lalanne C."/>
            <person name="Gautier V."/>
            <person name="Ament-Velasquez S.L."/>
            <person name="Kruys A."/>
            <person name="Hutchinson M.I."/>
            <person name="Powell A.J."/>
            <person name="Barry K."/>
            <person name="Miller A.N."/>
            <person name="Grigoriev I.V."/>
            <person name="Debuchy R."/>
            <person name="Gladieux P."/>
            <person name="Hiltunen Thoren M."/>
            <person name="Johannesson H."/>
        </authorList>
    </citation>
    <scope>NUCLEOTIDE SEQUENCE</scope>
    <source>
        <strain evidence="2">PSN309</strain>
    </source>
</reference>
<comment type="caution">
    <text evidence="2">The sequence shown here is derived from an EMBL/GenBank/DDBJ whole genome shotgun (WGS) entry which is preliminary data.</text>
</comment>
<accession>A0AAN6X2R4</accession>
<dbReference type="EMBL" id="MU864355">
    <property type="protein sequence ID" value="KAK4192283.1"/>
    <property type="molecule type" value="Genomic_DNA"/>
</dbReference>
<evidence type="ECO:0000256" key="1">
    <source>
        <dbReference type="SAM" id="MobiDB-lite"/>
    </source>
</evidence>
<feature type="region of interest" description="Disordered" evidence="1">
    <location>
        <begin position="1"/>
        <end position="151"/>
    </location>
</feature>
<proteinExistence type="predicted"/>
<name>A0AAN6X2R4_9PEZI</name>
<evidence type="ECO:0000313" key="3">
    <source>
        <dbReference type="Proteomes" id="UP001302126"/>
    </source>
</evidence>
<gene>
    <name evidence="2" type="ORF">QBC35DRAFT_511967</name>
</gene>
<reference evidence="2" key="2">
    <citation type="submission" date="2023-05" db="EMBL/GenBank/DDBJ databases">
        <authorList>
            <consortium name="Lawrence Berkeley National Laboratory"/>
            <person name="Steindorff A."/>
            <person name="Hensen N."/>
            <person name="Bonometti L."/>
            <person name="Westerberg I."/>
            <person name="Brannstrom I.O."/>
            <person name="Guillou S."/>
            <person name="Cros-Aarteil S."/>
            <person name="Calhoun S."/>
            <person name="Haridas S."/>
            <person name="Kuo A."/>
            <person name="Mondo S."/>
            <person name="Pangilinan J."/>
            <person name="Riley R."/>
            <person name="Labutti K."/>
            <person name="Andreopoulos B."/>
            <person name="Lipzen A."/>
            <person name="Chen C."/>
            <person name="Yanf M."/>
            <person name="Daum C."/>
            <person name="Ng V."/>
            <person name="Clum A."/>
            <person name="Ohm R."/>
            <person name="Martin F."/>
            <person name="Silar P."/>
            <person name="Natvig D."/>
            <person name="Lalanne C."/>
            <person name="Gautier V."/>
            <person name="Ament-Velasquez S.L."/>
            <person name="Kruys A."/>
            <person name="Hutchinson M.I."/>
            <person name="Powell A.J."/>
            <person name="Barry K."/>
            <person name="Miller A.N."/>
            <person name="Grigoriev I.V."/>
            <person name="Debuchy R."/>
            <person name="Gladieux P."/>
            <person name="Thoren M.H."/>
            <person name="Johannesson H."/>
        </authorList>
    </citation>
    <scope>NUCLEOTIDE SEQUENCE</scope>
    <source>
        <strain evidence="2">PSN309</strain>
    </source>
</reference>
<organism evidence="2 3">
    <name type="scientific">Podospora australis</name>
    <dbReference type="NCBI Taxonomy" id="1536484"/>
    <lineage>
        <taxon>Eukaryota</taxon>
        <taxon>Fungi</taxon>
        <taxon>Dikarya</taxon>
        <taxon>Ascomycota</taxon>
        <taxon>Pezizomycotina</taxon>
        <taxon>Sordariomycetes</taxon>
        <taxon>Sordariomycetidae</taxon>
        <taxon>Sordariales</taxon>
        <taxon>Podosporaceae</taxon>
        <taxon>Podospora</taxon>
    </lineage>
</organism>
<protein>
    <submittedName>
        <fullName evidence="2">Uncharacterized protein</fullName>
    </submittedName>
</protein>
<sequence length="338" mass="38045">MWPATGTPDFKISQNVGPTSPPETPRTASPVFGRKNSPPPPGTFPPQFHLRPMAPPLSTGGRVAYGGPNFGHSRTIRPDQLSPRTTSCSSSSSSEDESDADSHRPARPSRSVTPEHRRQHSEQAPPVPQFASRIGRPAPAAPERIVLEEDTNFTVEELSDFADSDDERDGVIRPDYIEYAESTRSRSRSRNRREIDPRVMYNLNNLTCNASDDSDETDLDEAEYREFLIKRREEKRRRRMTSGSSVGKRTIAESIGSDTDREDLKPWIGMEESGSSARRLRRRVGDRRSLQFQDPPAPRIEELDEPNSSEDEFLIGESLARELPYYQYVSMEVDSPSP</sequence>
<dbReference type="Proteomes" id="UP001302126">
    <property type="component" value="Unassembled WGS sequence"/>
</dbReference>
<evidence type="ECO:0000313" key="2">
    <source>
        <dbReference type="EMBL" id="KAK4192283.1"/>
    </source>
</evidence>
<feature type="region of interest" description="Disordered" evidence="1">
    <location>
        <begin position="234"/>
        <end position="310"/>
    </location>
</feature>